<dbReference type="PANTHER" id="PTHR33731:SF2">
    <property type="entry name" value="ORGAN-SPECIFIC PROTEIN S2-LIKE"/>
    <property type="match status" value="1"/>
</dbReference>
<dbReference type="Proteomes" id="UP000197138">
    <property type="component" value="Unassembled WGS sequence"/>
</dbReference>
<dbReference type="AlphaFoldDB" id="A0A218XHK5"/>
<reference evidence="4" key="1">
    <citation type="journal article" date="2017" name="Plant J.">
        <title>The pomegranate (Punica granatum L.) genome and the genomics of punicalagin biosynthesis.</title>
        <authorList>
            <person name="Qin G."/>
            <person name="Xu C."/>
            <person name="Ming R."/>
            <person name="Tang H."/>
            <person name="Guyot R."/>
            <person name="Kramer E.M."/>
            <person name="Hu Y."/>
            <person name="Yi X."/>
            <person name="Qi Y."/>
            <person name="Xu X."/>
            <person name="Gao Z."/>
            <person name="Pan H."/>
            <person name="Jian J."/>
            <person name="Tian Y."/>
            <person name="Yue Z."/>
            <person name="Xu Y."/>
        </authorList>
    </citation>
    <scope>NUCLEOTIDE SEQUENCE [LARGE SCALE GENOMIC DNA]</scope>
    <source>
        <strain evidence="4">cv. Dabenzi</strain>
    </source>
</reference>
<organism evidence="3 4">
    <name type="scientific">Punica granatum</name>
    <name type="common">Pomegranate</name>
    <dbReference type="NCBI Taxonomy" id="22663"/>
    <lineage>
        <taxon>Eukaryota</taxon>
        <taxon>Viridiplantae</taxon>
        <taxon>Streptophyta</taxon>
        <taxon>Embryophyta</taxon>
        <taxon>Tracheophyta</taxon>
        <taxon>Spermatophyta</taxon>
        <taxon>Magnoliopsida</taxon>
        <taxon>eudicotyledons</taxon>
        <taxon>Gunneridae</taxon>
        <taxon>Pentapetalae</taxon>
        <taxon>rosids</taxon>
        <taxon>malvids</taxon>
        <taxon>Myrtales</taxon>
        <taxon>Lythraceae</taxon>
        <taxon>Punica</taxon>
    </lineage>
</organism>
<evidence type="ECO:0000313" key="4">
    <source>
        <dbReference type="Proteomes" id="UP000197138"/>
    </source>
</evidence>
<sequence>MLGKTMSPLAFAALVTLLSVATTGGAARNDPGEYSVAVMKDEPMVEALSGLVRGLNSRTKEGHILPLHDHSHSHHHHGMTKDCLTETSGDQEKFPSDLEPKAKTSTYSDDFEPRPSATDYRGKGYSSDNVKLTEELKKKVTDDFEPRPSFTDYRGKGYSNDNAKLNREVKKKLTGDSEPRPSITDYRGKGYSIDIVKLNQEVKKKLTDEFEPRPSATDYRGKGYNNDRVKLNQEVKKMLTDDFEPRPSATDYRGLEVEVRCCDVVLYTCDGRIRNKL</sequence>
<feature type="compositionally biased region" description="Basic and acidic residues" evidence="1">
    <location>
        <begin position="79"/>
        <end position="102"/>
    </location>
</feature>
<evidence type="ECO:0000313" key="3">
    <source>
        <dbReference type="EMBL" id="OWM83822.1"/>
    </source>
</evidence>
<comment type="caution">
    <text evidence="3">The sequence shown here is derived from an EMBL/GenBank/DDBJ whole genome shotgun (WGS) entry which is preliminary data.</text>
</comment>
<evidence type="ECO:0000256" key="1">
    <source>
        <dbReference type="SAM" id="MobiDB-lite"/>
    </source>
</evidence>
<feature type="region of interest" description="Disordered" evidence="1">
    <location>
        <begin position="70"/>
        <end position="126"/>
    </location>
</feature>
<feature type="chain" id="PRO_5012758728" description="Organ-specific protein S2-like" evidence="2">
    <location>
        <begin position="28"/>
        <end position="277"/>
    </location>
</feature>
<dbReference type="PANTHER" id="PTHR33731">
    <property type="entry name" value="PROTEIN, PUTATIVE-RELATED"/>
    <property type="match status" value="1"/>
</dbReference>
<dbReference type="Pfam" id="PF10950">
    <property type="entry name" value="Organ_specific"/>
    <property type="match status" value="1"/>
</dbReference>
<protein>
    <recommendedName>
        <fullName evidence="5">Organ-specific protein S2-like</fullName>
    </recommendedName>
</protein>
<dbReference type="EMBL" id="MTKT01001810">
    <property type="protein sequence ID" value="OWM83822.1"/>
    <property type="molecule type" value="Genomic_DNA"/>
</dbReference>
<gene>
    <name evidence="3" type="ORF">CDL15_Pgr004253</name>
</gene>
<evidence type="ECO:0000256" key="2">
    <source>
        <dbReference type="SAM" id="SignalP"/>
    </source>
</evidence>
<accession>A0A218XHK5</accession>
<evidence type="ECO:0008006" key="5">
    <source>
        <dbReference type="Google" id="ProtNLM"/>
    </source>
</evidence>
<feature type="signal peptide" evidence="2">
    <location>
        <begin position="1"/>
        <end position="27"/>
    </location>
</feature>
<proteinExistence type="predicted"/>
<name>A0A218XHK5_PUNGR</name>
<keyword evidence="2" id="KW-0732">Signal</keyword>
<dbReference type="InterPro" id="IPR024489">
    <property type="entry name" value="Organ_specific_prot"/>
</dbReference>